<evidence type="ECO:0000313" key="1">
    <source>
        <dbReference type="EMBL" id="KAJ1673677.1"/>
    </source>
</evidence>
<comment type="caution">
    <text evidence="1">The sequence shown here is derived from an EMBL/GenBank/DDBJ whole genome shotgun (WGS) entry which is preliminary data.</text>
</comment>
<name>A0ACC1HEK6_9FUNG</name>
<dbReference type="EMBL" id="JAMZIH010006685">
    <property type="protein sequence ID" value="KAJ1673677.1"/>
    <property type="molecule type" value="Genomic_DNA"/>
</dbReference>
<dbReference type="Proteomes" id="UP001145114">
    <property type="component" value="Unassembled WGS sequence"/>
</dbReference>
<gene>
    <name evidence="1" type="ORF">EV182_004777</name>
</gene>
<organism evidence="1 2">
    <name type="scientific">Spiromyces aspiralis</name>
    <dbReference type="NCBI Taxonomy" id="68401"/>
    <lineage>
        <taxon>Eukaryota</taxon>
        <taxon>Fungi</taxon>
        <taxon>Fungi incertae sedis</taxon>
        <taxon>Zoopagomycota</taxon>
        <taxon>Kickxellomycotina</taxon>
        <taxon>Kickxellomycetes</taxon>
        <taxon>Kickxellales</taxon>
        <taxon>Kickxellaceae</taxon>
        <taxon>Spiromyces</taxon>
    </lineage>
</organism>
<protein>
    <submittedName>
        <fullName evidence="1">Uncharacterized protein</fullName>
    </submittedName>
</protein>
<reference evidence="1" key="1">
    <citation type="submission" date="2022-06" db="EMBL/GenBank/DDBJ databases">
        <title>Phylogenomic reconstructions and comparative analyses of Kickxellomycotina fungi.</title>
        <authorList>
            <person name="Reynolds N.K."/>
            <person name="Stajich J.E."/>
            <person name="Barry K."/>
            <person name="Grigoriev I.V."/>
            <person name="Crous P."/>
            <person name="Smith M.E."/>
        </authorList>
    </citation>
    <scope>NUCLEOTIDE SEQUENCE</scope>
    <source>
        <strain evidence="1">RSA 2271</strain>
    </source>
</reference>
<sequence length="245" mass="28322">MGGDGTWTPFHEDVYRSYSWSANICGQKLWRLVAPNQEHLFTDSLGNTIYDLRNYDPAEFPRFTSAVQYEVVQNPGECLFVPSGWWHQVVNIGHCISINHNWANAYNLHHLVDRLQRDYRRVVHALRDVADMDGFAQHCQLVLRADSGIDHLMFVQFLAHMRRVYVGCSEDQPPPMLAAHPSSVALRQTDPHFWSKGEVGVALDRIRQAFLRLRDHDPATRSDPSLCQLIDNELRELDMWESKVQ</sequence>
<evidence type="ECO:0000313" key="2">
    <source>
        <dbReference type="Proteomes" id="UP001145114"/>
    </source>
</evidence>
<accession>A0ACC1HEK6</accession>
<proteinExistence type="predicted"/>
<keyword evidence="2" id="KW-1185">Reference proteome</keyword>